<dbReference type="Gene3D" id="3.90.550.10">
    <property type="entry name" value="Spore Coat Polysaccharide Biosynthesis Protein SpsA, Chain A"/>
    <property type="match status" value="1"/>
</dbReference>
<keyword evidence="2" id="KW-1185">Reference proteome</keyword>
<dbReference type="EMBL" id="OU963863">
    <property type="protein sequence ID" value="CAH0765816.1"/>
    <property type="molecule type" value="Genomic_DNA"/>
</dbReference>
<dbReference type="InterPro" id="IPR029044">
    <property type="entry name" value="Nucleotide-diphossugar_trans"/>
</dbReference>
<protein>
    <submittedName>
        <fullName evidence="1">Uncharacterized protein</fullName>
    </submittedName>
</protein>
<sequence>MDHGKKCCNYFPSSRFSQRNLYNDTDMVSSTVGLDLVLDVEHAQIAQFNDVWFIFTKVKSLNEPLAVKLHNFMHSLLHFCTSTQSLRLHIISDVNSKFIAQTLLDDALKVANKSLSIEFYNSSEISRKIQGIVDAMRPHFSSQPDSYYSDALFFISLGLHLVAPTTINRAAMFDVDMEFRSDIVNLFQEFDRFGPQALFGLAPELTPVYRHILYRYRNLHKDTLFGKSLIEGGYPGLNSGVILFRLDRIRQSDVYNMLLQKNSSDFLANKYNFKGQFKCPLEKNHTLLILCA</sequence>
<dbReference type="AlphaFoldDB" id="A0A9P0C8J6"/>
<dbReference type="InterPro" id="IPR042465">
    <property type="entry name" value="XXLT1"/>
</dbReference>
<evidence type="ECO:0000313" key="2">
    <source>
        <dbReference type="Proteomes" id="UP001152759"/>
    </source>
</evidence>
<dbReference type="PANTHER" id="PTHR46612:SF1">
    <property type="entry name" value="XYLOSIDE XYLOSYLTRANSFERASE 1"/>
    <property type="match status" value="1"/>
</dbReference>
<dbReference type="GO" id="GO:0140560">
    <property type="term" value="F:xylosyl alpha-1,3-xylosyltransferase activity"/>
    <property type="evidence" value="ECO:0007669"/>
    <property type="project" value="TreeGrafter"/>
</dbReference>
<dbReference type="Proteomes" id="UP001152759">
    <property type="component" value="Chromosome 2"/>
</dbReference>
<proteinExistence type="predicted"/>
<organism evidence="1 2">
    <name type="scientific">Bemisia tabaci</name>
    <name type="common">Sweetpotato whitefly</name>
    <name type="synonym">Aleurodes tabaci</name>
    <dbReference type="NCBI Taxonomy" id="7038"/>
    <lineage>
        <taxon>Eukaryota</taxon>
        <taxon>Metazoa</taxon>
        <taxon>Ecdysozoa</taxon>
        <taxon>Arthropoda</taxon>
        <taxon>Hexapoda</taxon>
        <taxon>Insecta</taxon>
        <taxon>Pterygota</taxon>
        <taxon>Neoptera</taxon>
        <taxon>Paraneoptera</taxon>
        <taxon>Hemiptera</taxon>
        <taxon>Sternorrhyncha</taxon>
        <taxon>Aleyrodoidea</taxon>
        <taxon>Aleyrodidae</taxon>
        <taxon>Aleyrodinae</taxon>
        <taxon>Bemisia</taxon>
    </lineage>
</organism>
<gene>
    <name evidence="1" type="ORF">BEMITA_LOCUS3969</name>
</gene>
<dbReference type="PANTHER" id="PTHR46612">
    <property type="entry name" value="XYLOSIDE XYLOSYLTRANSFERASE 1"/>
    <property type="match status" value="1"/>
</dbReference>
<name>A0A9P0C8J6_BEMTA</name>
<reference evidence="1" key="1">
    <citation type="submission" date="2021-12" db="EMBL/GenBank/DDBJ databases">
        <authorList>
            <person name="King R."/>
        </authorList>
    </citation>
    <scope>NUCLEOTIDE SEQUENCE</scope>
</reference>
<evidence type="ECO:0000313" key="1">
    <source>
        <dbReference type="EMBL" id="CAH0765816.1"/>
    </source>
</evidence>
<dbReference type="GO" id="GO:0005789">
    <property type="term" value="C:endoplasmic reticulum membrane"/>
    <property type="evidence" value="ECO:0007669"/>
    <property type="project" value="TreeGrafter"/>
</dbReference>
<dbReference type="SUPFAM" id="SSF53448">
    <property type="entry name" value="Nucleotide-diphospho-sugar transferases"/>
    <property type="match status" value="1"/>
</dbReference>
<dbReference type="GO" id="GO:0016266">
    <property type="term" value="P:protein O-linked glycosylation via N-acetyl-galactosamine"/>
    <property type="evidence" value="ECO:0007669"/>
    <property type="project" value="TreeGrafter"/>
</dbReference>
<accession>A0A9P0C8J6</accession>